<sequence>MAMHSVTCVTLRQTAHYTALQFENPSIIITGFAQGKLEQSNPVCLARTTSLVDSAEYQKSNCTPPASNLHTPKYRSSDNKFHVPYHI</sequence>
<organism evidence="1 2">
    <name type="scientific">Trifolium subterraneum</name>
    <name type="common">Subterranean clover</name>
    <dbReference type="NCBI Taxonomy" id="3900"/>
    <lineage>
        <taxon>Eukaryota</taxon>
        <taxon>Viridiplantae</taxon>
        <taxon>Streptophyta</taxon>
        <taxon>Embryophyta</taxon>
        <taxon>Tracheophyta</taxon>
        <taxon>Spermatophyta</taxon>
        <taxon>Magnoliopsida</taxon>
        <taxon>eudicotyledons</taxon>
        <taxon>Gunneridae</taxon>
        <taxon>Pentapetalae</taxon>
        <taxon>rosids</taxon>
        <taxon>fabids</taxon>
        <taxon>Fabales</taxon>
        <taxon>Fabaceae</taxon>
        <taxon>Papilionoideae</taxon>
        <taxon>50 kb inversion clade</taxon>
        <taxon>NPAAA clade</taxon>
        <taxon>Hologalegina</taxon>
        <taxon>IRL clade</taxon>
        <taxon>Trifolieae</taxon>
        <taxon>Trifolium</taxon>
    </lineage>
</organism>
<keyword evidence="2" id="KW-1185">Reference proteome</keyword>
<protein>
    <submittedName>
        <fullName evidence="1">Uncharacterized protein</fullName>
    </submittedName>
</protein>
<evidence type="ECO:0000313" key="2">
    <source>
        <dbReference type="Proteomes" id="UP000242715"/>
    </source>
</evidence>
<dbReference type="Proteomes" id="UP000242715">
    <property type="component" value="Unassembled WGS sequence"/>
</dbReference>
<proteinExistence type="predicted"/>
<dbReference type="AlphaFoldDB" id="A0A2Z6P5I4"/>
<reference evidence="2" key="1">
    <citation type="journal article" date="2017" name="Front. Plant Sci.">
        <title>Climate Clever Clovers: New Paradigm to Reduce the Environmental Footprint of Ruminants by Breeding Low Methanogenic Forages Utilizing Haplotype Variation.</title>
        <authorList>
            <person name="Kaur P."/>
            <person name="Appels R."/>
            <person name="Bayer P.E."/>
            <person name="Keeble-Gagnere G."/>
            <person name="Wang J."/>
            <person name="Hirakawa H."/>
            <person name="Shirasawa K."/>
            <person name="Vercoe P."/>
            <person name="Stefanova K."/>
            <person name="Durmic Z."/>
            <person name="Nichols P."/>
            <person name="Revell C."/>
            <person name="Isobe S.N."/>
            <person name="Edwards D."/>
            <person name="Erskine W."/>
        </authorList>
    </citation>
    <scope>NUCLEOTIDE SEQUENCE [LARGE SCALE GENOMIC DNA]</scope>
    <source>
        <strain evidence="2">cv. Daliak</strain>
    </source>
</reference>
<name>A0A2Z6P5I4_TRISU</name>
<evidence type="ECO:0000313" key="1">
    <source>
        <dbReference type="EMBL" id="GAU43395.1"/>
    </source>
</evidence>
<dbReference type="EMBL" id="DF973969">
    <property type="protein sequence ID" value="GAU43395.1"/>
    <property type="molecule type" value="Genomic_DNA"/>
</dbReference>
<accession>A0A2Z6P5I4</accession>
<gene>
    <name evidence="1" type="ORF">TSUD_254780</name>
</gene>